<keyword evidence="3" id="KW-1185">Reference proteome</keyword>
<accession>A0A087AW68</accession>
<organism evidence="2 3">
    <name type="scientific">Bifidobacterium cuniculi</name>
    <dbReference type="NCBI Taxonomy" id="1688"/>
    <lineage>
        <taxon>Bacteria</taxon>
        <taxon>Bacillati</taxon>
        <taxon>Actinomycetota</taxon>
        <taxon>Actinomycetes</taxon>
        <taxon>Bifidobacteriales</taxon>
        <taxon>Bifidobacteriaceae</taxon>
        <taxon>Bifidobacterium</taxon>
    </lineage>
</organism>
<comment type="caution">
    <text evidence="2">The sequence shown here is derived from an EMBL/GenBank/DDBJ whole genome shotgun (WGS) entry which is preliminary data.</text>
</comment>
<keyword evidence="1" id="KW-0812">Transmembrane</keyword>
<feature type="transmembrane region" description="Helical" evidence="1">
    <location>
        <begin position="113"/>
        <end position="137"/>
    </location>
</feature>
<reference evidence="2 3" key="1">
    <citation type="submission" date="2014-03" db="EMBL/GenBank/DDBJ databases">
        <title>Genomics of Bifidobacteria.</title>
        <authorList>
            <person name="Ventura M."/>
            <person name="Milani C."/>
            <person name="Lugli G.A."/>
        </authorList>
    </citation>
    <scope>NUCLEOTIDE SEQUENCE [LARGE SCALE GENOMIC DNA]</scope>
    <source>
        <strain evidence="2 3">LMG 10738</strain>
    </source>
</reference>
<keyword evidence="1" id="KW-0472">Membrane</keyword>
<keyword evidence="1" id="KW-1133">Transmembrane helix</keyword>
<protein>
    <submittedName>
        <fullName evidence="2">Uncharacterized protein</fullName>
    </submittedName>
</protein>
<feature type="transmembrane region" description="Helical" evidence="1">
    <location>
        <begin position="28"/>
        <end position="47"/>
    </location>
</feature>
<dbReference type="EMBL" id="JGYV01000010">
    <property type="protein sequence ID" value="KFI63018.1"/>
    <property type="molecule type" value="Genomic_DNA"/>
</dbReference>
<evidence type="ECO:0000313" key="2">
    <source>
        <dbReference type="EMBL" id="KFI63018.1"/>
    </source>
</evidence>
<feature type="transmembrane region" description="Helical" evidence="1">
    <location>
        <begin position="5"/>
        <end position="22"/>
    </location>
</feature>
<dbReference type="Proteomes" id="UP000029067">
    <property type="component" value="Unassembled WGS sequence"/>
</dbReference>
<dbReference type="AlphaFoldDB" id="A0A087AW68"/>
<feature type="transmembrane region" description="Helical" evidence="1">
    <location>
        <begin position="84"/>
        <end position="107"/>
    </location>
</feature>
<proteinExistence type="predicted"/>
<gene>
    <name evidence="2" type="ORF">BCUN_0851</name>
</gene>
<sequence>MFWEVFVPIVVASVGFIFNIRVSNADIIVSALGVLGGLLFAHAIFVFDLRMNYMHVIGERLKRGDADGENLTVPMLIDDMFSGVVYSSALSLLVTMLTALASSYGWYGMLCNVLQRIVSAMFIGVMAHLAACIWRVLKLTSNAYGLLRRGHFSE</sequence>
<evidence type="ECO:0000256" key="1">
    <source>
        <dbReference type="SAM" id="Phobius"/>
    </source>
</evidence>
<evidence type="ECO:0000313" key="3">
    <source>
        <dbReference type="Proteomes" id="UP000029067"/>
    </source>
</evidence>
<name>A0A087AW68_9BIFI</name>